<feature type="domain" description="Aldehyde dehydrogenase" evidence="8">
    <location>
        <begin position="5"/>
        <end position="424"/>
    </location>
</feature>
<dbReference type="InterPro" id="IPR015590">
    <property type="entry name" value="Aldehyde_DH_dom"/>
</dbReference>
<evidence type="ECO:0000256" key="6">
    <source>
        <dbReference type="PROSITE-ProRule" id="PRU10007"/>
    </source>
</evidence>
<dbReference type="HOGENOM" id="CLU_005391_3_1_9"/>
<organism evidence="9 10">
    <name type="scientific">Jeotgalicoccus saudimassiliensis</name>
    <dbReference type="NCBI Taxonomy" id="1461582"/>
    <lineage>
        <taxon>Bacteria</taxon>
        <taxon>Bacillati</taxon>
        <taxon>Bacillota</taxon>
        <taxon>Bacilli</taxon>
        <taxon>Bacillales</taxon>
        <taxon>Staphylococcaceae</taxon>
        <taxon>Jeotgalicoccus</taxon>
    </lineage>
</organism>
<dbReference type="FunFam" id="3.40.309.10:FF:000003">
    <property type="entry name" value="Aldehyde dehydrogenase"/>
    <property type="match status" value="1"/>
</dbReference>
<dbReference type="FunFam" id="3.40.605.10:FF:000004">
    <property type="entry name" value="Aldehyde dehydrogenase"/>
    <property type="match status" value="1"/>
</dbReference>
<dbReference type="STRING" id="1461582.BN1048_01471"/>
<evidence type="ECO:0000256" key="5">
    <source>
        <dbReference type="PIRSR" id="PIRSR036492-1"/>
    </source>
</evidence>
<dbReference type="Proteomes" id="UP000044136">
    <property type="component" value="Unassembled WGS sequence"/>
</dbReference>
<evidence type="ECO:0000256" key="2">
    <source>
        <dbReference type="ARBA" id="ARBA00023002"/>
    </source>
</evidence>
<comment type="similarity">
    <text evidence="1 4 7">Belongs to the aldehyde dehydrogenase family.</text>
</comment>
<evidence type="ECO:0000259" key="8">
    <source>
        <dbReference type="Pfam" id="PF00171"/>
    </source>
</evidence>
<name>A0A078M659_9STAP</name>
<dbReference type="CDD" id="cd07136">
    <property type="entry name" value="ALDH_YwdH-P39616"/>
    <property type="match status" value="1"/>
</dbReference>
<accession>A0A078M659</accession>
<dbReference type="PANTHER" id="PTHR43570">
    <property type="entry name" value="ALDEHYDE DEHYDROGENASE"/>
    <property type="match status" value="1"/>
</dbReference>
<feature type="active site" evidence="5">
    <location>
        <position position="242"/>
    </location>
</feature>
<keyword evidence="2 4" id="KW-0560">Oxidoreductase</keyword>
<dbReference type="InterPro" id="IPR029510">
    <property type="entry name" value="Ald_DH_CS_GLU"/>
</dbReference>
<dbReference type="Pfam" id="PF00171">
    <property type="entry name" value="Aldedh"/>
    <property type="match status" value="1"/>
</dbReference>
<evidence type="ECO:0000256" key="7">
    <source>
        <dbReference type="RuleBase" id="RU003345"/>
    </source>
</evidence>
<dbReference type="Gene3D" id="3.40.309.10">
    <property type="entry name" value="Aldehyde Dehydrogenase, Chain A, domain 2"/>
    <property type="match status" value="1"/>
</dbReference>
<dbReference type="PANTHER" id="PTHR43570:SF16">
    <property type="entry name" value="ALDEHYDE DEHYDROGENASE TYPE III, ISOFORM Q"/>
    <property type="match status" value="1"/>
</dbReference>
<dbReference type="PIRSF" id="PIRSF036492">
    <property type="entry name" value="ALDH"/>
    <property type="match status" value="1"/>
</dbReference>
<dbReference type="RefSeq" id="WP_035809846.1">
    <property type="nucleotide sequence ID" value="NZ_CCSE01000001.1"/>
</dbReference>
<dbReference type="GO" id="GO:0004029">
    <property type="term" value="F:aldehyde dehydrogenase (NAD+) activity"/>
    <property type="evidence" value="ECO:0007669"/>
    <property type="project" value="TreeGrafter"/>
</dbReference>
<evidence type="ECO:0000256" key="4">
    <source>
        <dbReference type="PIRNR" id="PIRNR036492"/>
    </source>
</evidence>
<dbReference type="InterPro" id="IPR016160">
    <property type="entry name" value="Ald_DH_CS_CYS"/>
</dbReference>
<evidence type="ECO:0000256" key="1">
    <source>
        <dbReference type="ARBA" id="ARBA00009986"/>
    </source>
</evidence>
<dbReference type="InterPro" id="IPR016162">
    <property type="entry name" value="Ald_DH_N"/>
</dbReference>
<dbReference type="Gene3D" id="3.40.605.10">
    <property type="entry name" value="Aldehyde Dehydrogenase, Chain A, domain 1"/>
    <property type="match status" value="1"/>
</dbReference>
<dbReference type="AlphaFoldDB" id="A0A078M659"/>
<dbReference type="InterPro" id="IPR012394">
    <property type="entry name" value="Aldehyde_DH_NAD(P)"/>
</dbReference>
<dbReference type="PROSITE" id="PS00687">
    <property type="entry name" value="ALDEHYDE_DEHYDR_GLU"/>
    <property type="match status" value="1"/>
</dbReference>
<sequence length="453" mass="50971">MSIQSIVENQREYYYKNHTKSVSFRIRQLKKLKAAIQANERMVLEAVKKDLGKSEAEAYMTELGIVYKEFDYVIKNLRKWNNPKKVSGSMMSFPAKNYIYRDPYGVVLILSPWNYPFNLTMMPLIGAIAGGNCVLVKPSETSPHTAAIIEKILNYTFSDEYVYCAPADTPHDEVNEQQYDYIFFTGSTSVGKEIMGIASKTLTPVTLELGGKSPAVVDETANIDVAVKRIAWGKFVNAGQTCVAPDHVIIHSSKKQEFIDRMLAEIEERYSDAVHRDDYPKIINEKHFTRLSGLLENEMVLGGSLNAHEQKIAPALIPDSTFDSPAMEEEIFGPILPIITYDNLEDLIVHQQTLPKPLAFYIFSENEINTEALLSRLSFGGGCVNDTIMHLSHHDLPFGGVGASGMGHYHGKYSFDTFTHEKSVVKNSTLIDIPVRYAPFNEAKTKLFRKFLS</sequence>
<dbReference type="InterPro" id="IPR016163">
    <property type="entry name" value="Ald_DH_C"/>
</dbReference>
<dbReference type="OrthoDB" id="9762913at2"/>
<dbReference type="SUPFAM" id="SSF53720">
    <property type="entry name" value="ALDH-like"/>
    <property type="match status" value="1"/>
</dbReference>
<protein>
    <recommendedName>
        <fullName evidence="4">Aldehyde dehydrogenase</fullName>
    </recommendedName>
</protein>
<reference evidence="9 10" key="1">
    <citation type="submission" date="2014-07" db="EMBL/GenBank/DDBJ databases">
        <authorList>
            <person name="Urmite Genomes Urmite Genomes"/>
        </authorList>
    </citation>
    <scope>NUCLEOTIDE SEQUENCE [LARGE SCALE GENOMIC DNA]</scope>
    <source>
        <strain evidence="9 10">13MG44_air</strain>
    </source>
</reference>
<feature type="active site" evidence="5 6">
    <location>
        <position position="208"/>
    </location>
</feature>
<proteinExistence type="inferred from homology"/>
<dbReference type="EMBL" id="CCSE01000001">
    <property type="protein sequence ID" value="CEA01734.1"/>
    <property type="molecule type" value="Genomic_DNA"/>
</dbReference>
<evidence type="ECO:0000313" key="10">
    <source>
        <dbReference type="Proteomes" id="UP000044136"/>
    </source>
</evidence>
<dbReference type="eggNOG" id="COG1012">
    <property type="taxonomic scope" value="Bacteria"/>
</dbReference>
<dbReference type="GO" id="GO:0006081">
    <property type="term" value="P:aldehyde metabolic process"/>
    <property type="evidence" value="ECO:0007669"/>
    <property type="project" value="InterPro"/>
</dbReference>
<dbReference type="InterPro" id="IPR016161">
    <property type="entry name" value="Ald_DH/histidinol_DH"/>
</dbReference>
<dbReference type="GO" id="GO:0005737">
    <property type="term" value="C:cytoplasm"/>
    <property type="evidence" value="ECO:0007669"/>
    <property type="project" value="TreeGrafter"/>
</dbReference>
<keyword evidence="3" id="KW-0520">NAD</keyword>
<keyword evidence="10" id="KW-1185">Reference proteome</keyword>
<evidence type="ECO:0000313" key="9">
    <source>
        <dbReference type="EMBL" id="CEA01734.1"/>
    </source>
</evidence>
<gene>
    <name evidence="9" type="primary">alkH</name>
    <name evidence="9" type="ORF">BN1048_01471</name>
</gene>
<dbReference type="PROSITE" id="PS00070">
    <property type="entry name" value="ALDEHYDE_DEHYDR_CYS"/>
    <property type="match status" value="1"/>
</dbReference>
<evidence type="ECO:0000256" key="3">
    <source>
        <dbReference type="ARBA" id="ARBA00023027"/>
    </source>
</evidence>